<keyword evidence="2 4" id="KW-0689">Ribosomal protein</keyword>
<evidence type="ECO:0000256" key="2">
    <source>
        <dbReference type="ARBA" id="ARBA00022980"/>
    </source>
</evidence>
<gene>
    <name evidence="5" type="primary">rps8-2</name>
</gene>
<dbReference type="Gene3D" id="3.10.290.70">
    <property type="match status" value="1"/>
</dbReference>
<dbReference type="InterPro" id="IPR022309">
    <property type="entry name" value="Ribosomal_Se8/biogenesis_NSA2"/>
</dbReference>
<dbReference type="Pfam" id="PF01201">
    <property type="entry name" value="Ribosomal_S8e"/>
    <property type="match status" value="1"/>
</dbReference>
<accession>A0A0H5BLT3</accession>
<keyword evidence="3 4" id="KW-0687">Ribonucleoprotein</keyword>
<dbReference type="GO" id="GO:1990904">
    <property type="term" value="C:ribonucleoprotein complex"/>
    <property type="evidence" value="ECO:0007669"/>
    <property type="project" value="UniProtKB-KW"/>
</dbReference>
<name>A0A0H5BLT3_9EUKA</name>
<evidence type="ECO:0000256" key="4">
    <source>
        <dbReference type="RuleBase" id="RU000669"/>
    </source>
</evidence>
<dbReference type="InterPro" id="IPR001047">
    <property type="entry name" value="Ribosomal_eS8"/>
</dbReference>
<dbReference type="GO" id="GO:0003735">
    <property type="term" value="F:structural constituent of ribosome"/>
    <property type="evidence" value="ECO:0007669"/>
    <property type="project" value="InterPro"/>
</dbReference>
<organism evidence="5">
    <name type="scientific">Amorphochlora amoebiformis</name>
    <dbReference type="NCBI Taxonomy" id="1561963"/>
    <lineage>
        <taxon>Eukaryota</taxon>
        <taxon>Sar</taxon>
        <taxon>Rhizaria</taxon>
        <taxon>Cercozoa</taxon>
        <taxon>Chlorarachniophyceae</taxon>
        <taxon>Amorphochlora</taxon>
    </lineage>
</organism>
<evidence type="ECO:0000256" key="3">
    <source>
        <dbReference type="ARBA" id="ARBA00023274"/>
    </source>
</evidence>
<dbReference type="GO" id="GO:0006412">
    <property type="term" value="P:translation"/>
    <property type="evidence" value="ECO:0007669"/>
    <property type="project" value="InterPro"/>
</dbReference>
<dbReference type="NCBIfam" id="TIGR00307">
    <property type="entry name" value="eS8"/>
    <property type="match status" value="1"/>
</dbReference>
<sequence>MGISRSSLYKKRLTGGYKKKYKKKKKYNIGRVSVETKLSKTTIIKKHRVRGGRYKYRGIKLKTGYFVWKSMGLTIEGNIEAVVLNFSSERLARKKILVKGSIVRIKIDDTLKTKRYLKNSQKLSLYRNMGVIKRKRLVKSAILYARITSRPGQNGLVQGTVLEGNNLKLLKKVSNNI</sequence>
<evidence type="ECO:0000313" key="5">
    <source>
        <dbReference type="EMBL" id="BAS01902.1"/>
    </source>
</evidence>
<dbReference type="PANTHER" id="PTHR10394">
    <property type="entry name" value="40S RIBOSOMAL PROTEIN S8"/>
    <property type="match status" value="1"/>
</dbReference>
<geneLocation type="nucleomorph" evidence="5"/>
<keyword evidence="5" id="KW-0542">Nucleomorph</keyword>
<protein>
    <recommendedName>
        <fullName evidence="4">40S ribosomal protein S8</fullName>
    </recommendedName>
</protein>
<comment type="similarity">
    <text evidence="1 4">Belongs to the eukaryotic ribosomal protein eS8 family.</text>
</comment>
<evidence type="ECO:0000256" key="1">
    <source>
        <dbReference type="ARBA" id="ARBA00005257"/>
    </source>
</evidence>
<proteinExistence type="inferred from homology"/>
<dbReference type="EMBL" id="AB996603">
    <property type="protein sequence ID" value="BAS01902.1"/>
    <property type="molecule type" value="Genomic_DNA"/>
</dbReference>
<dbReference type="AlphaFoldDB" id="A0A0H5BLT3"/>
<reference evidence="5" key="1">
    <citation type="journal article" date="2015" name="Genome Biol. Evol.">
        <title>Nucleomorph Genome Sequences of Two Chlorarachniophytes, Amorphochlora amoebiformis and Lotharella vacuolata.</title>
        <authorList>
            <person name="Suzuki S."/>
            <person name="Shirato S."/>
            <person name="Hirakawa Y."/>
            <person name="Ishida K."/>
        </authorList>
    </citation>
    <scope>NUCLEOTIDE SEQUENCE</scope>
    <source>
        <strain evidence="5">CCMP2058</strain>
    </source>
</reference>
<dbReference type="GO" id="GO:0005840">
    <property type="term" value="C:ribosome"/>
    <property type="evidence" value="ECO:0007669"/>
    <property type="project" value="UniProtKB-KW"/>
</dbReference>